<comment type="caution">
    <text evidence="8">The sequence shown here is derived from an EMBL/GenBank/DDBJ whole genome shotgun (WGS) entry which is preliminary data.</text>
</comment>
<name>A0ABR1F2U8_9ASCO</name>
<dbReference type="Gene3D" id="1.25.10.10">
    <property type="entry name" value="Leucine-rich Repeat Variant"/>
    <property type="match status" value="2"/>
</dbReference>
<sequence length="556" mass="61823">MPSVTSGIPIPEHLWPRWTTQELESQLSDLAALAANENERQRFSERSALINEIVAKLESTYTEPSVRFQCLRVLGNVCADNNLNRNLVMSVPGFVDALDSCWSGPDEKLRNTAIIVAFNFCNDYDVAQSFLVKARNDVLGLLVSMLANIHDEATAAYVLRLMEFLILNEAFTENKLRPDALPVILRAIPASEVADNIILISTLLTFESFRLQTLKNNYADLILLCEKYELLIDTEDVDALKVILGDFSNISGMDVFSAESIPESLVELWERWISLYDNRAQTSYLRVAGLTFIGNLCTNETACVYMVNSRNTHISAISIIKNSNSTANEMYSAAGLLKNLAISDKNKRTLVQSDVFSAIGRLLECDESPQVIFSALGLLRVVLSNSYENAHDFVSTDYKNVFLTKAVQLHSQHSEKSIRLETSRLFCTLIRSLSLKSDQDLDLVTTIAPENTETKLTTVLSMILSLLNEEQHRRILSSEALFSLALVARDSKAAAAVAEILDNSSDLSGKVREIFTSTEFDDKVKDNAKTLMLVVGQAATEGGNAYKIYKELARDV</sequence>
<evidence type="ECO:0000256" key="2">
    <source>
        <dbReference type="ARBA" id="ARBA00004240"/>
    </source>
</evidence>
<evidence type="ECO:0000256" key="6">
    <source>
        <dbReference type="ARBA" id="ARBA00023128"/>
    </source>
</evidence>
<keyword evidence="4" id="KW-0963">Cytoplasm</keyword>
<proteinExistence type="predicted"/>
<evidence type="ECO:0000256" key="4">
    <source>
        <dbReference type="ARBA" id="ARBA00022490"/>
    </source>
</evidence>
<dbReference type="InterPro" id="IPR016024">
    <property type="entry name" value="ARM-type_fold"/>
</dbReference>
<evidence type="ECO:0000256" key="3">
    <source>
        <dbReference type="ARBA" id="ARBA00004514"/>
    </source>
</evidence>
<dbReference type="PROSITE" id="PS50176">
    <property type="entry name" value="ARM_REPEAT"/>
    <property type="match status" value="1"/>
</dbReference>
<accession>A0ABR1F2U8</accession>
<protein>
    <submittedName>
        <fullName evidence="8">Armadillo-type protein</fullName>
    </submittedName>
</protein>
<feature type="repeat" description="ARM" evidence="7">
    <location>
        <begin position="311"/>
        <end position="355"/>
    </location>
</feature>
<dbReference type="SUPFAM" id="SSF48371">
    <property type="entry name" value="ARM repeat"/>
    <property type="match status" value="1"/>
</dbReference>
<dbReference type="InterPro" id="IPR040144">
    <property type="entry name" value="RAP1GDS1"/>
</dbReference>
<organism evidence="8 9">
    <name type="scientific">Myxozyma melibiosi</name>
    <dbReference type="NCBI Taxonomy" id="54550"/>
    <lineage>
        <taxon>Eukaryota</taxon>
        <taxon>Fungi</taxon>
        <taxon>Dikarya</taxon>
        <taxon>Ascomycota</taxon>
        <taxon>Saccharomycotina</taxon>
        <taxon>Lipomycetes</taxon>
        <taxon>Lipomycetales</taxon>
        <taxon>Lipomycetaceae</taxon>
        <taxon>Myxozyma</taxon>
    </lineage>
</organism>
<comment type="subcellular location">
    <subcellularLocation>
        <location evidence="3">Cytoplasm</location>
        <location evidence="3">Cytosol</location>
    </subcellularLocation>
    <subcellularLocation>
        <location evidence="2">Endoplasmic reticulum</location>
    </subcellularLocation>
    <subcellularLocation>
        <location evidence="1">Mitochondrion</location>
    </subcellularLocation>
</comment>
<dbReference type="RefSeq" id="XP_064767208.1">
    <property type="nucleotide sequence ID" value="XM_064913149.1"/>
</dbReference>
<evidence type="ECO:0000256" key="1">
    <source>
        <dbReference type="ARBA" id="ARBA00004173"/>
    </source>
</evidence>
<reference evidence="8 9" key="1">
    <citation type="submission" date="2024-03" db="EMBL/GenBank/DDBJ databases">
        <title>Genome-scale model development and genomic sequencing of the oleaginous clade Lipomyces.</title>
        <authorList>
            <consortium name="Lawrence Berkeley National Laboratory"/>
            <person name="Czajka J.J."/>
            <person name="Han Y."/>
            <person name="Kim J."/>
            <person name="Mondo S.J."/>
            <person name="Hofstad B.A."/>
            <person name="Robles A."/>
            <person name="Haridas S."/>
            <person name="Riley R."/>
            <person name="LaButti K."/>
            <person name="Pangilinan J."/>
            <person name="Andreopoulos W."/>
            <person name="Lipzen A."/>
            <person name="Yan J."/>
            <person name="Wang M."/>
            <person name="Ng V."/>
            <person name="Grigoriev I.V."/>
            <person name="Spatafora J.W."/>
            <person name="Magnuson J.K."/>
            <person name="Baker S.E."/>
            <person name="Pomraning K.R."/>
        </authorList>
    </citation>
    <scope>NUCLEOTIDE SEQUENCE [LARGE SCALE GENOMIC DNA]</scope>
    <source>
        <strain evidence="8 9">Phaff 52-87</strain>
    </source>
</reference>
<dbReference type="Proteomes" id="UP001498771">
    <property type="component" value="Unassembled WGS sequence"/>
</dbReference>
<dbReference type="InterPro" id="IPR011989">
    <property type="entry name" value="ARM-like"/>
</dbReference>
<evidence type="ECO:0000256" key="5">
    <source>
        <dbReference type="ARBA" id="ARBA00022824"/>
    </source>
</evidence>
<evidence type="ECO:0000313" key="9">
    <source>
        <dbReference type="Proteomes" id="UP001498771"/>
    </source>
</evidence>
<evidence type="ECO:0000313" key="8">
    <source>
        <dbReference type="EMBL" id="KAK7204175.1"/>
    </source>
</evidence>
<evidence type="ECO:0000256" key="7">
    <source>
        <dbReference type="PROSITE-ProRule" id="PRU00259"/>
    </source>
</evidence>
<dbReference type="GeneID" id="90038661"/>
<dbReference type="InterPro" id="IPR000225">
    <property type="entry name" value="Armadillo"/>
</dbReference>
<dbReference type="EMBL" id="JBBJBU010000009">
    <property type="protein sequence ID" value="KAK7204175.1"/>
    <property type="molecule type" value="Genomic_DNA"/>
</dbReference>
<keyword evidence="9" id="KW-1185">Reference proteome</keyword>
<gene>
    <name evidence="8" type="ORF">BZA70DRAFT_281662</name>
</gene>
<keyword evidence="6" id="KW-0496">Mitochondrion</keyword>
<keyword evidence="5" id="KW-0256">Endoplasmic reticulum</keyword>
<dbReference type="PANTHER" id="PTHR10957">
    <property type="entry name" value="RAP1 GTPASE-GDP DISSOCIATION STIMULATOR 1"/>
    <property type="match status" value="1"/>
</dbReference>